<evidence type="ECO:0000256" key="10">
    <source>
        <dbReference type="SAM" id="MobiDB-lite"/>
    </source>
</evidence>
<dbReference type="Pfam" id="PF00822">
    <property type="entry name" value="PMP22_Claudin"/>
    <property type="match status" value="1"/>
</dbReference>
<evidence type="ECO:0000256" key="8">
    <source>
        <dbReference type="ARBA" id="ARBA00022989"/>
    </source>
</evidence>
<evidence type="ECO:0000256" key="9">
    <source>
        <dbReference type="ARBA" id="ARBA00023136"/>
    </source>
</evidence>
<evidence type="ECO:0000256" key="6">
    <source>
        <dbReference type="ARBA" id="ARBA00022692"/>
    </source>
</evidence>
<accession>A0AAJ7T6Z8</accession>
<feature type="compositionally biased region" description="Polar residues" evidence="10">
    <location>
        <begin position="293"/>
        <end position="305"/>
    </location>
</feature>
<evidence type="ECO:0000256" key="2">
    <source>
        <dbReference type="ARBA" id="ARBA00004651"/>
    </source>
</evidence>
<feature type="transmembrane region" description="Helical" evidence="11">
    <location>
        <begin position="181"/>
        <end position="204"/>
    </location>
</feature>
<name>A0AAJ7T6Z8_PETMA</name>
<dbReference type="Gene3D" id="1.20.140.150">
    <property type="match status" value="1"/>
</dbReference>
<protein>
    <submittedName>
        <fullName evidence="13">Claudin-6-like</fullName>
    </submittedName>
</protein>
<dbReference type="KEGG" id="pmrn:116943541"/>
<dbReference type="GO" id="GO:0005886">
    <property type="term" value="C:plasma membrane"/>
    <property type="evidence" value="ECO:0007669"/>
    <property type="project" value="UniProtKB-SubCell"/>
</dbReference>
<evidence type="ECO:0000256" key="3">
    <source>
        <dbReference type="ARBA" id="ARBA00008295"/>
    </source>
</evidence>
<reference evidence="13" key="1">
    <citation type="submission" date="2025-08" db="UniProtKB">
        <authorList>
            <consortium name="RefSeq"/>
        </authorList>
    </citation>
    <scope>IDENTIFICATION</scope>
    <source>
        <tissue evidence="13">Sperm</tissue>
    </source>
</reference>
<keyword evidence="6 11" id="KW-0812">Transmembrane</keyword>
<keyword evidence="9 11" id="KW-0472">Membrane</keyword>
<feature type="transmembrane region" description="Helical" evidence="11">
    <location>
        <begin position="12"/>
        <end position="36"/>
    </location>
</feature>
<feature type="region of interest" description="Disordered" evidence="10">
    <location>
        <begin position="227"/>
        <end position="354"/>
    </location>
</feature>
<feature type="transmembrane region" description="Helical" evidence="11">
    <location>
        <begin position="84"/>
        <end position="112"/>
    </location>
</feature>
<feature type="transmembrane region" description="Helical" evidence="11">
    <location>
        <begin position="124"/>
        <end position="145"/>
    </location>
</feature>
<keyword evidence="12" id="KW-1185">Reference proteome</keyword>
<dbReference type="InterPro" id="IPR006187">
    <property type="entry name" value="Claudin"/>
</dbReference>
<keyword evidence="7" id="KW-0965">Cell junction</keyword>
<dbReference type="GO" id="GO:0005198">
    <property type="term" value="F:structural molecule activity"/>
    <property type="evidence" value="ECO:0007669"/>
    <property type="project" value="InterPro"/>
</dbReference>
<evidence type="ECO:0000256" key="5">
    <source>
        <dbReference type="ARBA" id="ARBA00022475"/>
    </source>
</evidence>
<keyword evidence="4" id="KW-0796">Tight junction</keyword>
<feature type="compositionally biased region" description="Polar residues" evidence="10">
    <location>
        <begin position="328"/>
        <end position="343"/>
    </location>
</feature>
<dbReference type="PRINTS" id="PR01077">
    <property type="entry name" value="CLAUDIN"/>
</dbReference>
<evidence type="ECO:0000313" key="12">
    <source>
        <dbReference type="Proteomes" id="UP001318040"/>
    </source>
</evidence>
<evidence type="ECO:0000256" key="4">
    <source>
        <dbReference type="ARBA" id="ARBA00022427"/>
    </source>
</evidence>
<dbReference type="AlphaFoldDB" id="A0AAJ7T6Z8"/>
<comment type="similarity">
    <text evidence="3">Belongs to the claudin family.</text>
</comment>
<keyword evidence="5" id="KW-1003">Cell membrane</keyword>
<evidence type="ECO:0000256" key="1">
    <source>
        <dbReference type="ARBA" id="ARBA00004435"/>
    </source>
</evidence>
<evidence type="ECO:0000256" key="7">
    <source>
        <dbReference type="ARBA" id="ARBA00022949"/>
    </source>
</evidence>
<dbReference type="InterPro" id="IPR004031">
    <property type="entry name" value="PMP22/EMP/MP20/Claudin"/>
</dbReference>
<gene>
    <name evidence="13" type="primary">LOC116943541</name>
</gene>
<dbReference type="GO" id="GO:0005923">
    <property type="term" value="C:bicellular tight junction"/>
    <property type="evidence" value="ECO:0007669"/>
    <property type="project" value="UniProtKB-SubCell"/>
</dbReference>
<dbReference type="RefSeq" id="XP_032812349.1">
    <property type="nucleotide sequence ID" value="XM_032956458.1"/>
</dbReference>
<feature type="compositionally biased region" description="Basic and acidic residues" evidence="10">
    <location>
        <begin position="265"/>
        <end position="274"/>
    </location>
</feature>
<comment type="subcellular location">
    <subcellularLocation>
        <location evidence="1">Cell junction</location>
        <location evidence="1">Tight junction</location>
    </subcellularLocation>
    <subcellularLocation>
        <location evidence="2">Cell membrane</location>
        <topology evidence="2">Multi-pass membrane protein</topology>
    </subcellularLocation>
</comment>
<evidence type="ECO:0000313" key="13">
    <source>
        <dbReference type="RefSeq" id="XP_032812349.1"/>
    </source>
</evidence>
<feature type="compositionally biased region" description="Polar residues" evidence="10">
    <location>
        <begin position="227"/>
        <end position="240"/>
    </location>
</feature>
<organism evidence="12 13">
    <name type="scientific">Petromyzon marinus</name>
    <name type="common">Sea lamprey</name>
    <dbReference type="NCBI Taxonomy" id="7757"/>
    <lineage>
        <taxon>Eukaryota</taxon>
        <taxon>Metazoa</taxon>
        <taxon>Chordata</taxon>
        <taxon>Craniata</taxon>
        <taxon>Vertebrata</taxon>
        <taxon>Cyclostomata</taxon>
        <taxon>Hyperoartia</taxon>
        <taxon>Petromyzontiformes</taxon>
        <taxon>Petromyzontidae</taxon>
        <taxon>Petromyzon</taxon>
    </lineage>
</organism>
<keyword evidence="8 11" id="KW-1133">Transmembrane helix</keyword>
<dbReference type="Proteomes" id="UP001318040">
    <property type="component" value="Chromosome 18"/>
</dbReference>
<dbReference type="PANTHER" id="PTHR12002">
    <property type="entry name" value="CLAUDIN"/>
    <property type="match status" value="1"/>
</dbReference>
<sequence>MSSGGVGGTQSASVCLASFLVAVTGWIGACVTSGLAQWRVSQQEDGATEAVWVGIWRACVLGPTSAVRLRCYHFQLDAAPPEVIAGQVLMTLGMLVGVAGKVVTTAGLRFIFFGHEGEGSSHACALAGGALFCVASLVTTVPLAWHAYAVNTRQDIALPANLTSRALQLGLPLAEAQVHGAAIYLGLCSALLMFAGGAGVASYYRTLRQRLKVHPCFRDGRSARSSVATPFSFSQPNSRLPSRPCSPGGSPVHEPTGTAAQRSSQRCDPRDRQEGASLQMSRLSDQQRRVFADNSSNSEQRSSVPNPGHASQPGHISSLSPGDEGRESSQNAEYCSEQEQVTSPDRAPEWVGVG</sequence>
<proteinExistence type="inferred from homology"/>
<evidence type="ECO:0000256" key="11">
    <source>
        <dbReference type="SAM" id="Phobius"/>
    </source>
</evidence>